<feature type="transmembrane region" description="Helical" evidence="1">
    <location>
        <begin position="246"/>
        <end position="268"/>
    </location>
</feature>
<dbReference type="EMBL" id="LTAZ01000004">
    <property type="protein sequence ID" value="KYH26463.1"/>
    <property type="molecule type" value="Genomic_DNA"/>
</dbReference>
<protein>
    <submittedName>
        <fullName evidence="2">Uncharacterized protein</fullName>
    </submittedName>
</protein>
<proteinExistence type="predicted"/>
<comment type="caution">
    <text evidence="2">The sequence shown here is derived from an EMBL/GenBank/DDBJ whole genome shotgun (WGS) entry which is preliminary data.</text>
</comment>
<evidence type="ECO:0000256" key="1">
    <source>
        <dbReference type="SAM" id="Phobius"/>
    </source>
</evidence>
<keyword evidence="1" id="KW-0472">Membrane</keyword>
<name>A0A151AFS8_9EURY</name>
<feature type="transmembrane region" description="Helical" evidence="1">
    <location>
        <begin position="62"/>
        <end position="81"/>
    </location>
</feature>
<evidence type="ECO:0000313" key="2">
    <source>
        <dbReference type="EMBL" id="KYH26463.1"/>
    </source>
</evidence>
<dbReference type="InterPro" id="IPR058278">
    <property type="entry name" value="DUF7972"/>
</dbReference>
<evidence type="ECO:0000313" key="3">
    <source>
        <dbReference type="Proteomes" id="UP000075321"/>
    </source>
</evidence>
<organism evidence="2 3">
    <name type="scientific">Halalkalicoccus paucihalophilus</name>
    <dbReference type="NCBI Taxonomy" id="1008153"/>
    <lineage>
        <taxon>Archaea</taxon>
        <taxon>Methanobacteriati</taxon>
        <taxon>Methanobacteriota</taxon>
        <taxon>Stenosarchaea group</taxon>
        <taxon>Halobacteria</taxon>
        <taxon>Halobacteriales</taxon>
        <taxon>Halococcaceae</taxon>
        <taxon>Halalkalicoccus</taxon>
    </lineage>
</organism>
<gene>
    <name evidence="2" type="ORF">HAPAU_15610</name>
</gene>
<keyword evidence="1" id="KW-1133">Transmembrane helix</keyword>
<accession>A0A151AFS8</accession>
<feature type="transmembrane region" description="Helical" evidence="1">
    <location>
        <begin position="280"/>
        <end position="302"/>
    </location>
</feature>
<dbReference type="AlphaFoldDB" id="A0A151AFS8"/>
<keyword evidence="1" id="KW-0812">Transmembrane</keyword>
<reference evidence="2 3" key="1">
    <citation type="submission" date="2016-02" db="EMBL/GenBank/DDBJ databases">
        <title>Genome sequence of Halalkalicoccus paucihalophilus DSM 24557.</title>
        <authorList>
            <person name="Poehlein A."/>
            <person name="Daniel R."/>
        </authorList>
    </citation>
    <scope>NUCLEOTIDE SEQUENCE [LARGE SCALE GENOMIC DNA]</scope>
    <source>
        <strain evidence="2 3">DSM 24557</strain>
    </source>
</reference>
<feature type="transmembrane region" description="Helical" evidence="1">
    <location>
        <begin position="21"/>
        <end position="42"/>
    </location>
</feature>
<dbReference type="Pfam" id="PF25927">
    <property type="entry name" value="DUF7972"/>
    <property type="match status" value="1"/>
</dbReference>
<sequence>MRERTNESTVKIWFLVTANRWIVTGLLSVAMLAIFVGLYFLGPTNLRGVLGASSVGNVFGSVIIAVVTGVSLILAIAQLVLSEQMGPLGEKQAEMRDQIEFRSDIEERIDDAVGPATPSAFLSALIEAVDRQARALKDSTTDADTDTEELVEYADSLIEHGEQVSEQLDHTKFGSFEVILPVLNYNYSWKIVAGRKLAARHADSITEETEDHLTDVIESLRFFAPAREYFKMLYFQWEINNIARGVLYASIPSLAIAAYMILAFDASLVTGSTFAVPDRYLAVGIVYALALLPFTVVLAYILRIVTVTKRTLALGPFILRETKHAGDMD</sequence>
<dbReference type="Proteomes" id="UP000075321">
    <property type="component" value="Unassembled WGS sequence"/>
</dbReference>
<dbReference type="PATRIC" id="fig|1008153.3.peg.1581"/>
<keyword evidence="3" id="KW-1185">Reference proteome</keyword>